<reference evidence="5" key="1">
    <citation type="submission" date="2020-05" db="EMBL/GenBank/DDBJ databases">
        <title>Phylogenomic resolution of chytrid fungi.</title>
        <authorList>
            <person name="Stajich J.E."/>
            <person name="Amses K."/>
            <person name="Simmons R."/>
            <person name="Seto K."/>
            <person name="Myers J."/>
            <person name="Bonds A."/>
            <person name="Quandt C.A."/>
            <person name="Barry K."/>
            <person name="Liu P."/>
            <person name="Grigoriev I."/>
            <person name="Longcore J.E."/>
            <person name="James T.Y."/>
        </authorList>
    </citation>
    <scope>NUCLEOTIDE SEQUENCE</scope>
    <source>
        <strain evidence="5">JEL0318</strain>
    </source>
</reference>
<feature type="region of interest" description="Disordered" evidence="2">
    <location>
        <begin position="496"/>
        <end position="569"/>
    </location>
</feature>
<keyword evidence="6" id="KW-1185">Reference proteome</keyword>
<evidence type="ECO:0000259" key="4">
    <source>
        <dbReference type="Pfam" id="PF25474"/>
    </source>
</evidence>
<keyword evidence="3" id="KW-0812">Transmembrane</keyword>
<dbReference type="Proteomes" id="UP001212841">
    <property type="component" value="Unassembled WGS sequence"/>
</dbReference>
<name>A0AAD5X2Y8_9FUNG</name>
<feature type="transmembrane region" description="Helical" evidence="3">
    <location>
        <begin position="738"/>
        <end position="761"/>
    </location>
</feature>
<keyword evidence="1" id="KW-0175">Coiled coil</keyword>
<feature type="compositionally biased region" description="Basic and acidic residues" evidence="2">
    <location>
        <begin position="228"/>
        <end position="248"/>
    </location>
</feature>
<dbReference type="PANTHER" id="PTHR31600:SF2">
    <property type="entry name" value="GAMETE ENRICHED GENE 10 PROTEIN-RELATED"/>
    <property type="match status" value="1"/>
</dbReference>
<accession>A0AAD5X2Y8</accession>
<proteinExistence type="predicted"/>
<feature type="transmembrane region" description="Helical" evidence="3">
    <location>
        <begin position="100"/>
        <end position="118"/>
    </location>
</feature>
<evidence type="ECO:0000256" key="2">
    <source>
        <dbReference type="SAM" id="MobiDB-lite"/>
    </source>
</evidence>
<dbReference type="AlphaFoldDB" id="A0AAD5X2Y8"/>
<protein>
    <recommendedName>
        <fullName evidence="4">TmcB/TmcC TPR repeats domain-containing protein</fullName>
    </recommendedName>
</protein>
<evidence type="ECO:0000256" key="3">
    <source>
        <dbReference type="SAM" id="Phobius"/>
    </source>
</evidence>
<comment type="caution">
    <text evidence="5">The sequence shown here is derived from an EMBL/GenBank/DDBJ whole genome shotgun (WGS) entry which is preliminary data.</text>
</comment>
<dbReference type="EMBL" id="JADGJD010000815">
    <property type="protein sequence ID" value="KAJ3048306.1"/>
    <property type="molecule type" value="Genomic_DNA"/>
</dbReference>
<evidence type="ECO:0000313" key="6">
    <source>
        <dbReference type="Proteomes" id="UP001212841"/>
    </source>
</evidence>
<feature type="region of interest" description="Disordered" evidence="2">
    <location>
        <begin position="686"/>
        <end position="712"/>
    </location>
</feature>
<feature type="transmembrane region" description="Helical" evidence="3">
    <location>
        <begin position="37"/>
        <end position="62"/>
    </location>
</feature>
<sequence length="1138" mass="128112">MPLVELYVAAFMCRGFNDTHVLYLLSDPSECISTLYLMIPAAVGLLYLAIQGPIITLVYFTINPSGHEADSKTTGRVDSIYTICRLALAITHELRVDDPTAVTVVLIMTSLIVTYLAIRYQPFFAGQMNDIRAGIFVAALTSAIQSAACKKAGGYDSVTGFVVLCASLLPAFFAGYFIAKGYRKWVVDGVYRRLKDPKAAVTKTAALKTSAANVLGWKPTLKSAQFDDHTLHSGERNGSDDRVSRASNDEENPATAQDEGLDDAEVLADVDKIVNERPEEPVKIFLDEWHVELSCRYLQQNDSPRALHLANKLFEEGVKQYPKSAHLILMKAYYIRDFGFQRLTNVEHDLRHVKSLKPAFDTRFFMFFEERTLEQELRQEDLLASHLNVTGFAEVLAMETSARKWHLATLLAWKAFWDYLKSDAASAECMPYLIEMAATNQEMAEKYYSRMVAKYPNSKQALRRYGAFLMTARVVNDTEHAQRLLDRAEDIENEESRAQMMQSENMRSRRPSIFSTLVNNDTKERNMRGARSGDELRTAGSRVVPLQDSDEEGERRGTFSGSTGRRGTLDATIEAASMEALEAGDDRELQSPRTRRPSVAFGETTDHAGQDHKISPRNRMGNVSLDGGMDEETGTLSRDEMNDEQDVVDARERACNAERFRKHEMPIEKAKDLRVDVRREPILSGPDTVPSWAKKAGPGSLPSVPSATSSQREGRQVRYLKSIFEGRLKSNISNFRHWIIGSCVILLGLLIGGCVISLLTYKNITSALSVAYQRMRPRFQTLRMMMYIRRMQSLALGQYSVPDKTATMQLLLSRFANTLYNIWNRTLIPILMQFHLNDPDTILIKRSAEGQAFFDQVNPYFLATMIYDSGDWIMNRTADWILANPVQFARDPHPRMFMENWLTINSAYQETSHVGQNAFVVDMSQGMLIMEILLVVIPVATLLIAIAVFRPSVGKATAREVQMLSLALRLPKKFIVERIESLEIEIENIMEEIEDENAPEDAPKLSIGKDVPPASVMENHGKRKMTTMYSVVLVLFALLGAIMFVPALIQSKMGIDYSFLIEEISTRAYRATGVASLSWEVAASDSTCWLPGDNKLWLKYFTSEFKKAQENMMVDTDGIPSILRIPATATYVNTSEQR</sequence>
<feature type="transmembrane region" description="Helical" evidence="3">
    <location>
        <begin position="1027"/>
        <end position="1049"/>
    </location>
</feature>
<feature type="transmembrane region" description="Helical" evidence="3">
    <location>
        <begin position="927"/>
        <end position="949"/>
    </location>
</feature>
<dbReference type="Pfam" id="PF25474">
    <property type="entry name" value="TPR_TmcB"/>
    <property type="match status" value="1"/>
</dbReference>
<feature type="region of interest" description="Disordered" evidence="2">
    <location>
        <begin position="581"/>
        <end position="645"/>
    </location>
</feature>
<keyword evidence="3" id="KW-1133">Transmembrane helix</keyword>
<dbReference type="InterPro" id="IPR052994">
    <property type="entry name" value="Tiny_macrocysts_regulators"/>
</dbReference>
<feature type="coiled-coil region" evidence="1">
    <location>
        <begin position="972"/>
        <end position="999"/>
    </location>
</feature>
<feature type="compositionally biased region" description="Basic and acidic residues" evidence="2">
    <location>
        <begin position="521"/>
        <end position="537"/>
    </location>
</feature>
<feature type="compositionally biased region" description="Basic and acidic residues" evidence="2">
    <location>
        <begin position="604"/>
        <end position="614"/>
    </location>
</feature>
<dbReference type="InterPro" id="IPR057352">
    <property type="entry name" value="TPR_TmcB/C"/>
</dbReference>
<organism evidence="5 6">
    <name type="scientific">Rhizophlyctis rosea</name>
    <dbReference type="NCBI Taxonomy" id="64517"/>
    <lineage>
        <taxon>Eukaryota</taxon>
        <taxon>Fungi</taxon>
        <taxon>Fungi incertae sedis</taxon>
        <taxon>Chytridiomycota</taxon>
        <taxon>Chytridiomycota incertae sedis</taxon>
        <taxon>Chytridiomycetes</taxon>
        <taxon>Rhizophlyctidales</taxon>
        <taxon>Rhizophlyctidaceae</taxon>
        <taxon>Rhizophlyctis</taxon>
    </lineage>
</organism>
<feature type="region of interest" description="Disordered" evidence="2">
    <location>
        <begin position="228"/>
        <end position="261"/>
    </location>
</feature>
<feature type="transmembrane region" description="Helical" evidence="3">
    <location>
        <begin position="160"/>
        <end position="179"/>
    </location>
</feature>
<evidence type="ECO:0000256" key="1">
    <source>
        <dbReference type="SAM" id="Coils"/>
    </source>
</evidence>
<dbReference type="PANTHER" id="PTHR31600">
    <property type="entry name" value="TINY MACROCYSTS PROTEIN B-RELATED"/>
    <property type="match status" value="1"/>
</dbReference>
<gene>
    <name evidence="5" type="ORF">HK097_010695</name>
</gene>
<feature type="domain" description="TmcB/TmcC TPR repeats" evidence="4">
    <location>
        <begin position="384"/>
        <end position="497"/>
    </location>
</feature>
<evidence type="ECO:0000313" key="5">
    <source>
        <dbReference type="EMBL" id="KAJ3048306.1"/>
    </source>
</evidence>
<keyword evidence="3" id="KW-0472">Membrane</keyword>